<evidence type="ECO:0000313" key="2">
    <source>
        <dbReference type="Proteomes" id="UP000295554"/>
    </source>
</evidence>
<name>A0A4R5LQF0_9GAMM</name>
<dbReference type="Proteomes" id="UP000295554">
    <property type="component" value="Unassembled WGS sequence"/>
</dbReference>
<dbReference type="OrthoDB" id="8849801at2"/>
<sequence length="300" mass="34346">MLQMKTACVFAHYDRDGIVDSHVTYSLSELHRCVQRLVFVSTSNLSDETVGKLVAMGIEVIVRKNRGYDFYSYKVGIEHLTLSDYDQLILCNDSVYGPLTDLSAFIGKMNEIDGDFWGITESFDFAHHLQSYFLVFKRTVLNSSAFAEFWSSLDLIDDKNEIIRRYEVGLSQVLTSCGFKFYSVMPLEDRGTVDRIWHARREYGRTLKRRWRDPAFWSDVGSLLTGRLDVGVNHSHLDWEVLLIEHGSPYIKVELLRDNPKDVRNLEPVLDVVRSKGEYPVELISKHLARVGGSGPLSPN</sequence>
<dbReference type="EMBL" id="SMSE01000003">
    <property type="protein sequence ID" value="TDG12760.1"/>
    <property type="molecule type" value="Genomic_DNA"/>
</dbReference>
<accession>A0A4R5LQF0</accession>
<keyword evidence="2" id="KW-1185">Reference proteome</keyword>
<organism evidence="1 2">
    <name type="scientific">Seongchinamella unica</name>
    <dbReference type="NCBI Taxonomy" id="2547392"/>
    <lineage>
        <taxon>Bacteria</taxon>
        <taxon>Pseudomonadati</taxon>
        <taxon>Pseudomonadota</taxon>
        <taxon>Gammaproteobacteria</taxon>
        <taxon>Cellvibrionales</taxon>
        <taxon>Halieaceae</taxon>
        <taxon>Seongchinamella</taxon>
    </lineage>
</organism>
<dbReference type="RefSeq" id="WP_133213852.1">
    <property type="nucleotide sequence ID" value="NZ_SMSE01000003.1"/>
</dbReference>
<reference evidence="1 2" key="1">
    <citation type="submission" date="2019-03" db="EMBL/GenBank/DDBJ databases">
        <title>Seongchinamella monodicae gen. nov., sp. nov., a novel member of the Gammaproteobacteria isolated from a tidal mudflat of beach.</title>
        <authorList>
            <person name="Yang H.G."/>
            <person name="Kang J.W."/>
            <person name="Lee S.D."/>
        </authorList>
    </citation>
    <scope>NUCLEOTIDE SEQUENCE [LARGE SCALE GENOMIC DNA]</scope>
    <source>
        <strain evidence="1 2">GH4-78</strain>
    </source>
</reference>
<dbReference type="AlphaFoldDB" id="A0A4R5LQF0"/>
<evidence type="ECO:0000313" key="1">
    <source>
        <dbReference type="EMBL" id="TDG12760.1"/>
    </source>
</evidence>
<proteinExistence type="predicted"/>
<dbReference type="InterPro" id="IPR007739">
    <property type="entry name" value="RgpF"/>
</dbReference>
<comment type="caution">
    <text evidence="1">The sequence shown here is derived from an EMBL/GenBank/DDBJ whole genome shotgun (WGS) entry which is preliminary data.</text>
</comment>
<dbReference type="Pfam" id="PF05045">
    <property type="entry name" value="RgpF"/>
    <property type="match status" value="1"/>
</dbReference>
<protein>
    <submittedName>
        <fullName evidence="1">Uncharacterized protein</fullName>
    </submittedName>
</protein>
<gene>
    <name evidence="1" type="ORF">E2F43_14425</name>
</gene>